<evidence type="ECO:0000256" key="3">
    <source>
        <dbReference type="RuleBase" id="RU361235"/>
    </source>
</evidence>
<dbReference type="Proteomes" id="UP000009038">
    <property type="component" value="Unassembled WGS sequence"/>
</dbReference>
<name>G3YBN2_ASPNA</name>
<dbReference type="GO" id="GO:0016787">
    <property type="term" value="F:hydrolase activity"/>
    <property type="evidence" value="ECO:0007669"/>
    <property type="project" value="UniProtKB-KW"/>
</dbReference>
<dbReference type="ESTHER" id="aspnc-a5abk1">
    <property type="family name" value="Fungal_carboxylesterase_lipase"/>
</dbReference>
<dbReference type="EC" id="3.1.1.-" evidence="3"/>
<proteinExistence type="inferred from homology"/>
<accession>G3YBN2</accession>
<feature type="domain" description="Carboxylesterase type B" evidence="4">
    <location>
        <begin position="6"/>
        <end position="298"/>
    </location>
</feature>
<evidence type="ECO:0000313" key="6">
    <source>
        <dbReference type="Proteomes" id="UP000009038"/>
    </source>
</evidence>
<organism evidence="5 6">
    <name type="scientific">Aspergillus niger (strain ATCC 1015 / CBS 113.46 / FGSC A1144 / LSHB Ac4 / NCTC 3858a / NRRL 328 / USDA 3528.7)</name>
    <dbReference type="NCBI Taxonomy" id="380704"/>
    <lineage>
        <taxon>Eukaryota</taxon>
        <taxon>Fungi</taxon>
        <taxon>Dikarya</taxon>
        <taxon>Ascomycota</taxon>
        <taxon>Pezizomycotina</taxon>
        <taxon>Eurotiomycetes</taxon>
        <taxon>Eurotiomycetidae</taxon>
        <taxon>Eurotiales</taxon>
        <taxon>Aspergillaceae</taxon>
        <taxon>Aspergillus</taxon>
        <taxon>Aspergillus subgen. Circumdati</taxon>
    </lineage>
</organism>
<reference evidence="5 6" key="1">
    <citation type="journal article" date="2011" name="Genome Res.">
        <title>Comparative genomics of citric-acid-producing Aspergillus niger ATCC 1015 versus enzyme-producing CBS 513.88.</title>
        <authorList>
            <person name="Andersen M.R."/>
            <person name="Salazar M.P."/>
            <person name="Schaap P.J."/>
            <person name="van de Vondervoort P.J."/>
            <person name="Culley D."/>
            <person name="Thykaer J."/>
            <person name="Frisvad J.C."/>
            <person name="Nielsen K.F."/>
            <person name="Albang R."/>
            <person name="Albermann K."/>
            <person name="Berka R.M."/>
            <person name="Braus G.H."/>
            <person name="Braus-Stromeyer S.A."/>
            <person name="Corrochano L.M."/>
            <person name="Dai Z."/>
            <person name="van Dijck P.W."/>
            <person name="Hofmann G."/>
            <person name="Lasure L.L."/>
            <person name="Magnuson J.K."/>
            <person name="Menke H."/>
            <person name="Meijer M."/>
            <person name="Meijer S.L."/>
            <person name="Nielsen J.B."/>
            <person name="Nielsen M.L."/>
            <person name="van Ooyen A.J."/>
            <person name="Pel H.J."/>
            <person name="Poulsen L."/>
            <person name="Samson R.A."/>
            <person name="Stam H."/>
            <person name="Tsang A."/>
            <person name="van den Brink J.M."/>
            <person name="Atkins A."/>
            <person name="Aerts A."/>
            <person name="Shapiro H."/>
            <person name="Pangilinan J."/>
            <person name="Salamov A."/>
            <person name="Lou Y."/>
            <person name="Lindquist E."/>
            <person name="Lucas S."/>
            <person name="Grimwood J."/>
            <person name="Grigoriev I.V."/>
            <person name="Kubicek C.P."/>
            <person name="Martinez D."/>
            <person name="van Peij N.N."/>
            <person name="Roubos J.A."/>
            <person name="Nielsen J."/>
            <person name="Baker S.E."/>
        </authorList>
    </citation>
    <scope>NUCLEOTIDE SEQUENCE [LARGE SCALE GENOMIC DNA]</scope>
    <source>
        <strain evidence="6">ATCC 1015 / CBS 113.46 / FGSC A1144 / LSHB Ac4 / NCTC 3858a / NRRL 328 / USDA 3528.7</strain>
    </source>
</reference>
<keyword evidence="2 3" id="KW-0378">Hydrolase</keyword>
<dbReference type="PANTHER" id="PTHR43142">
    <property type="entry name" value="CARBOXYLIC ESTER HYDROLASE"/>
    <property type="match status" value="1"/>
</dbReference>
<dbReference type="AlphaFoldDB" id="G3YBN2"/>
<dbReference type="InterPro" id="IPR019826">
    <property type="entry name" value="Carboxylesterase_B_AS"/>
</dbReference>
<evidence type="ECO:0000256" key="2">
    <source>
        <dbReference type="ARBA" id="ARBA00022801"/>
    </source>
</evidence>
<gene>
    <name evidence="5" type="ORF">ASPNIDRAFT_47798</name>
</gene>
<dbReference type="InterPro" id="IPR002018">
    <property type="entry name" value="CarbesteraseB"/>
</dbReference>
<evidence type="ECO:0000313" key="5">
    <source>
        <dbReference type="EMBL" id="EHA19325.1"/>
    </source>
</evidence>
<dbReference type="OrthoDB" id="3200163at2759"/>
<dbReference type="EMBL" id="ACJE01000019">
    <property type="protein sequence ID" value="EHA19325.1"/>
    <property type="molecule type" value="Genomic_DNA"/>
</dbReference>
<comment type="similarity">
    <text evidence="1 3">Belongs to the type-B carboxylesterase/lipase family.</text>
</comment>
<dbReference type="Pfam" id="PF00135">
    <property type="entry name" value="COesterase"/>
    <property type="match status" value="1"/>
</dbReference>
<protein>
    <recommendedName>
        <fullName evidence="3">Carboxylic ester hydrolase</fullName>
        <ecNumber evidence="3">3.1.1.-</ecNumber>
    </recommendedName>
</protein>
<dbReference type="PANTHER" id="PTHR43142:SF11">
    <property type="entry name" value="CARBOXYLIC ESTER HYDROLASE"/>
    <property type="match status" value="1"/>
</dbReference>
<comment type="caution">
    <text evidence="5">The sequence shown here is derived from an EMBL/GenBank/DDBJ whole genome shotgun (WGS) entry which is preliminary data.</text>
</comment>
<evidence type="ECO:0000259" key="4">
    <source>
        <dbReference type="Pfam" id="PF00135"/>
    </source>
</evidence>
<dbReference type="PROSITE" id="PS00122">
    <property type="entry name" value="CARBOXYLESTERASE_B_1"/>
    <property type="match status" value="1"/>
</dbReference>
<dbReference type="Gene3D" id="3.40.50.1820">
    <property type="entry name" value="alpha/beta hydrolase"/>
    <property type="match status" value="1"/>
</dbReference>
<sequence>MSDIIQVTTHLGEIRGKTTNGVTQFLGIKYATLKNRLADAELVERRDGGVLDALKDGPTAISPLGGCDLELSAIQHTLPKKELTQSDVDCLNLNIAAPAGTPAHSKLPVFVFIHGGGLMIGANSWPQFDYERFVKLSIDNELPIVAVSINYRLGPYGFLTSDELRKAGYKANNGLRDQRVALEWVRRHIVDFGGDSENITVAGMSAGAASVTFHLDSETPLFKRAILMSGSRFFVQALPYDAHEENYRQAISALGLENATSDEKIKALLETPGQDLLAKLPPSVLTAPAVDGDMVPSTVTYAQVADRTSNIPKGKQWCRDLLIGDAQYDVRYGLTAETADDEAFPAVLNYLNDIFILAPTLTYTSGWEGHTNVYYFNEENPWEGPWQGKAGHILDVAYLFQNFRDYLTPAQQELAAAFAIDFFKFCHGIKPWPTVVDADIENGFTARVYGPSSEGETVAQVAQAYGGHSRRRSVLFDLSDEASLDELARVATVFMTS</sequence>
<evidence type="ECO:0000256" key="1">
    <source>
        <dbReference type="ARBA" id="ARBA00005964"/>
    </source>
</evidence>
<dbReference type="STRING" id="380704.G3YBN2"/>
<dbReference type="HOGENOM" id="CLU_006586_14_4_1"/>
<dbReference type="InterPro" id="IPR029058">
    <property type="entry name" value="AB_hydrolase_fold"/>
</dbReference>
<dbReference type="SUPFAM" id="SSF53474">
    <property type="entry name" value="alpha/beta-Hydrolases"/>
    <property type="match status" value="1"/>
</dbReference>